<dbReference type="AlphaFoldDB" id="D9PIE1"/>
<accession>D9PIE1</accession>
<protein>
    <submittedName>
        <fullName evidence="1">Uncharacterized protein</fullName>
    </submittedName>
</protein>
<feature type="non-terminal residue" evidence="1">
    <location>
        <position position="1"/>
    </location>
</feature>
<sequence length="100" mass="10539">DGDAFSLHRGAETSSADDILNVGESPVGLGISADLYLESCAEEMVPFLPCDVEGVAFKGQALESFSQFFDRKTGINQSADQHVSADAGKAVQIGDFHSDT</sequence>
<evidence type="ECO:0000313" key="1">
    <source>
        <dbReference type="EMBL" id="EFK96672.1"/>
    </source>
</evidence>
<dbReference type="EMBL" id="ADZX01000425">
    <property type="protein sequence ID" value="EFK96672.1"/>
    <property type="molecule type" value="Genomic_DNA"/>
</dbReference>
<reference evidence="1" key="2">
    <citation type="journal article" date="2011" name="Microb. Ecol.">
        <title>Taxonomic and Functional Metagenomic Profiling of the Microbial Community in the Anoxic Sediment of a Sub-saline Shallow Lake (Laguna de Carrizo, Central Spain).</title>
        <authorList>
            <person name="Ferrer M."/>
            <person name="Guazzaroni M.E."/>
            <person name="Richter M."/>
            <person name="Garcia-Salamanca A."/>
            <person name="Yarza P."/>
            <person name="Suarez-Suarez A."/>
            <person name="Solano J."/>
            <person name="Alcaide M."/>
            <person name="van Dillewijn P."/>
            <person name="Molina-Henares M.A."/>
            <person name="Lopez-Cortes N."/>
            <person name="Al-Ramahi Y."/>
            <person name="Guerrero C."/>
            <person name="Acosta A."/>
            <person name="de Eugenio L.I."/>
            <person name="Martinez V."/>
            <person name="Marques S."/>
            <person name="Rojo F."/>
            <person name="Santero E."/>
            <person name="Genilloud O."/>
            <person name="Perez-Perez J."/>
            <person name="Rossello-Mora R."/>
            <person name="Ramos J.L."/>
        </authorList>
    </citation>
    <scope>NUCLEOTIDE SEQUENCE</scope>
</reference>
<reference evidence="1" key="1">
    <citation type="submission" date="2010-07" db="EMBL/GenBank/DDBJ databases">
        <authorList>
            <consortium name="CONSOLIDER consortium CSD2007-00005"/>
            <person name="Guazzaroni M.-E."/>
            <person name="Richter M."/>
            <person name="Garcia-Salamanca A."/>
            <person name="Yarza P."/>
            <person name="Ferrer M."/>
        </authorList>
    </citation>
    <scope>NUCLEOTIDE SEQUENCE</scope>
</reference>
<name>D9PIE1_9ZZZZ</name>
<comment type="caution">
    <text evidence="1">The sequence shown here is derived from an EMBL/GenBank/DDBJ whole genome shotgun (WGS) entry which is preliminary data.</text>
</comment>
<gene>
    <name evidence="1" type="ORF">LDC_1299</name>
</gene>
<organism evidence="1">
    <name type="scientific">sediment metagenome</name>
    <dbReference type="NCBI Taxonomy" id="749907"/>
    <lineage>
        <taxon>unclassified sequences</taxon>
        <taxon>metagenomes</taxon>
        <taxon>ecological metagenomes</taxon>
    </lineage>
</organism>
<proteinExistence type="predicted"/>